<keyword evidence="3" id="KW-1185">Reference proteome</keyword>
<evidence type="ECO:0000256" key="1">
    <source>
        <dbReference type="SAM" id="MobiDB-lite"/>
    </source>
</evidence>
<organism evidence="2 3">
    <name type="scientific">Streptomyces thioluteus</name>
    <dbReference type="NCBI Taxonomy" id="66431"/>
    <lineage>
        <taxon>Bacteria</taxon>
        <taxon>Bacillati</taxon>
        <taxon>Actinomycetota</taxon>
        <taxon>Actinomycetes</taxon>
        <taxon>Kitasatosporales</taxon>
        <taxon>Streptomycetaceae</taxon>
        <taxon>Streptomyces</taxon>
    </lineage>
</organism>
<gene>
    <name evidence="2" type="ORF">GCM10020221_26530</name>
</gene>
<comment type="caution">
    <text evidence="2">The sequence shown here is derived from an EMBL/GenBank/DDBJ whole genome shotgun (WGS) entry which is preliminary data.</text>
</comment>
<dbReference type="Proteomes" id="UP001501102">
    <property type="component" value="Unassembled WGS sequence"/>
</dbReference>
<sequence>MTDLRPAYQYPRPMVGVTRSPDTNRTCPTCHRTHRDTDPADCPSPDTDQRRGNAP</sequence>
<accession>A0ABN3WVU5</accession>
<dbReference type="EMBL" id="BAAAXZ010000102">
    <property type="protein sequence ID" value="GAA2929430.1"/>
    <property type="molecule type" value="Genomic_DNA"/>
</dbReference>
<name>A0ABN3WVU5_STRTU</name>
<evidence type="ECO:0000313" key="2">
    <source>
        <dbReference type="EMBL" id="GAA2929430.1"/>
    </source>
</evidence>
<reference evidence="2 3" key="1">
    <citation type="journal article" date="2019" name="Int. J. Syst. Evol. Microbiol.">
        <title>The Global Catalogue of Microorganisms (GCM) 10K type strain sequencing project: providing services to taxonomists for standard genome sequencing and annotation.</title>
        <authorList>
            <consortium name="The Broad Institute Genomics Platform"/>
            <consortium name="The Broad Institute Genome Sequencing Center for Infectious Disease"/>
            <person name="Wu L."/>
            <person name="Ma J."/>
        </authorList>
    </citation>
    <scope>NUCLEOTIDE SEQUENCE [LARGE SCALE GENOMIC DNA]</scope>
    <source>
        <strain evidence="2 3">JCM 4087</strain>
    </source>
</reference>
<protein>
    <submittedName>
        <fullName evidence="2">Uncharacterized protein</fullName>
    </submittedName>
</protein>
<evidence type="ECO:0000313" key="3">
    <source>
        <dbReference type="Proteomes" id="UP001501102"/>
    </source>
</evidence>
<feature type="region of interest" description="Disordered" evidence="1">
    <location>
        <begin position="1"/>
        <end position="55"/>
    </location>
</feature>
<proteinExistence type="predicted"/>